<evidence type="ECO:0000256" key="2">
    <source>
        <dbReference type="ARBA" id="ARBA00022679"/>
    </source>
</evidence>
<evidence type="ECO:0000259" key="3">
    <source>
        <dbReference type="Pfam" id="PF13649"/>
    </source>
</evidence>
<dbReference type="GO" id="GO:0008168">
    <property type="term" value="F:methyltransferase activity"/>
    <property type="evidence" value="ECO:0007669"/>
    <property type="project" value="UniProtKB-KW"/>
</dbReference>
<name>A0A0T5ZYA8_UNCKA</name>
<feature type="domain" description="Methyltransferase" evidence="3">
    <location>
        <begin position="47"/>
        <end position="137"/>
    </location>
</feature>
<dbReference type="AlphaFoldDB" id="A0A0T5ZYA8"/>
<accession>A0A0T5ZYA8</accession>
<gene>
    <name evidence="4" type="ORF">XU08_C0001G0183</name>
</gene>
<dbReference type="InterPro" id="IPR029063">
    <property type="entry name" value="SAM-dependent_MTases_sf"/>
</dbReference>
<sequence length="196" mass="21826">MALSDPVAETIRRYDESAEEYASHWLDSSVMARQRELFSTNLVGTRVLDLGCGPGRDAKSFREMGCEVTGVDLSSELLDIAQSLVPRARFVQMDIRRLGFAAGSFHGAWACASFLHIPHREALATMREIHRVLSPGGFLYLSVKEGEGQGFNEKGTFSAYYHAEELARLAREAGFEVLLLSEVPSHVVFLDLFARR</sequence>
<dbReference type="SUPFAM" id="SSF53335">
    <property type="entry name" value="S-adenosyl-L-methionine-dependent methyltransferases"/>
    <property type="match status" value="1"/>
</dbReference>
<dbReference type="STRING" id="1576480.XU08_C0001G0183"/>
<dbReference type="CDD" id="cd02440">
    <property type="entry name" value="AdoMet_MTases"/>
    <property type="match status" value="1"/>
</dbReference>
<dbReference type="PANTHER" id="PTHR43861">
    <property type="entry name" value="TRANS-ACONITATE 2-METHYLTRANSFERASE-RELATED"/>
    <property type="match status" value="1"/>
</dbReference>
<dbReference type="Gene3D" id="3.40.50.150">
    <property type="entry name" value="Vaccinia Virus protein VP39"/>
    <property type="match status" value="1"/>
</dbReference>
<protein>
    <submittedName>
        <fullName evidence="4">Ubiquinone/menaquinone biosynthesis methyltransferase UbiE</fullName>
    </submittedName>
</protein>
<evidence type="ECO:0000313" key="5">
    <source>
        <dbReference type="Proteomes" id="UP000051297"/>
    </source>
</evidence>
<comment type="caution">
    <text evidence="4">The sequence shown here is derived from an EMBL/GenBank/DDBJ whole genome shotgun (WGS) entry which is preliminary data.</text>
</comment>
<evidence type="ECO:0000313" key="4">
    <source>
        <dbReference type="EMBL" id="KRT67773.1"/>
    </source>
</evidence>
<dbReference type="InterPro" id="IPR041698">
    <property type="entry name" value="Methyltransf_25"/>
</dbReference>
<keyword evidence="1 4" id="KW-0489">Methyltransferase</keyword>
<dbReference type="GO" id="GO:0032259">
    <property type="term" value="P:methylation"/>
    <property type="evidence" value="ECO:0007669"/>
    <property type="project" value="UniProtKB-KW"/>
</dbReference>
<reference evidence="4 5" key="1">
    <citation type="submission" date="2015-05" db="EMBL/GenBank/DDBJ databases">
        <title>Critical biogeochemical functions in the subsurface are associated with bacteria from new phyla and little studied lineages.</title>
        <authorList>
            <person name="Hug L.A."/>
            <person name="Thomas B.C."/>
            <person name="Sharon I."/>
            <person name="Brown C.T."/>
            <person name="Sharma R."/>
            <person name="Hettich R.L."/>
            <person name="Wilkins M.J."/>
            <person name="Williams K.H."/>
            <person name="Singh A."/>
            <person name="Banfield J.F."/>
        </authorList>
    </citation>
    <scope>NUCLEOTIDE SEQUENCE [LARGE SCALE GENOMIC DNA]</scope>
    <source>
        <strain evidence="4">CSP1-7</strain>
    </source>
</reference>
<keyword evidence="2 4" id="KW-0808">Transferase</keyword>
<evidence type="ECO:0000256" key="1">
    <source>
        <dbReference type="ARBA" id="ARBA00022603"/>
    </source>
</evidence>
<proteinExistence type="predicted"/>
<dbReference type="PANTHER" id="PTHR43861:SF1">
    <property type="entry name" value="TRANS-ACONITATE 2-METHYLTRANSFERASE"/>
    <property type="match status" value="1"/>
</dbReference>
<dbReference type="Pfam" id="PF13649">
    <property type="entry name" value="Methyltransf_25"/>
    <property type="match status" value="1"/>
</dbReference>
<keyword evidence="4" id="KW-0830">Ubiquinone</keyword>
<organism evidence="4 5">
    <name type="scientific">candidate division WWE3 bacterium CSP1-7</name>
    <dbReference type="NCBI Taxonomy" id="1576480"/>
    <lineage>
        <taxon>Bacteria</taxon>
        <taxon>Katanobacteria</taxon>
    </lineage>
</organism>
<dbReference type="Proteomes" id="UP000051297">
    <property type="component" value="Unassembled WGS sequence"/>
</dbReference>
<dbReference type="EMBL" id="LDXK01000001">
    <property type="protein sequence ID" value="KRT67773.1"/>
    <property type="molecule type" value="Genomic_DNA"/>
</dbReference>